<dbReference type="EMBL" id="BAAAQD010000027">
    <property type="protein sequence ID" value="GAA1558139.1"/>
    <property type="molecule type" value="Genomic_DNA"/>
</dbReference>
<gene>
    <name evidence="3" type="ORF">GCM10009827_093830</name>
</gene>
<evidence type="ECO:0000313" key="4">
    <source>
        <dbReference type="Proteomes" id="UP001501470"/>
    </source>
</evidence>
<dbReference type="CDD" id="cd00431">
    <property type="entry name" value="cysteine_hydrolases"/>
    <property type="match status" value="1"/>
</dbReference>
<dbReference type="Proteomes" id="UP001501470">
    <property type="component" value="Unassembled WGS sequence"/>
</dbReference>
<name>A0ABP4NAF0_9ACTN</name>
<dbReference type="Gene3D" id="3.40.50.850">
    <property type="entry name" value="Isochorismatase-like"/>
    <property type="match status" value="1"/>
</dbReference>
<dbReference type="InterPro" id="IPR036380">
    <property type="entry name" value="Isochorismatase-like_sf"/>
</dbReference>
<evidence type="ECO:0000256" key="1">
    <source>
        <dbReference type="ARBA" id="ARBA00022801"/>
    </source>
</evidence>
<sequence>MTSAASSTALIVVDLMPRVVERDLGPHRGADVVARSADLATAARKAGGTVVLVRVERPNVTEQPPGSGFVPEMEPQDGDVVIVKRTIGAFYGTGLADRLRERGIDTVVMAGIATTMGVESTARAAADHGFEVVFAADAMSGLTAAEHEHALTVTLPRFGEVHDTAYLLDHLWRV</sequence>
<dbReference type="Pfam" id="PF00857">
    <property type="entry name" value="Isochorismatase"/>
    <property type="match status" value="1"/>
</dbReference>
<dbReference type="PANTHER" id="PTHR43540:SF7">
    <property type="entry name" value="ISOCHORISMATASE FAMILY PROTEIN YECD"/>
    <property type="match status" value="1"/>
</dbReference>
<keyword evidence="4" id="KW-1185">Reference proteome</keyword>
<protein>
    <submittedName>
        <fullName evidence="3">Hydrolase</fullName>
    </submittedName>
</protein>
<keyword evidence="1 3" id="KW-0378">Hydrolase</keyword>
<dbReference type="InterPro" id="IPR000868">
    <property type="entry name" value="Isochorismatase-like_dom"/>
</dbReference>
<dbReference type="GO" id="GO:0016787">
    <property type="term" value="F:hydrolase activity"/>
    <property type="evidence" value="ECO:0007669"/>
    <property type="project" value="UniProtKB-KW"/>
</dbReference>
<organism evidence="3 4">
    <name type="scientific">Dactylosporangium maewongense</name>
    <dbReference type="NCBI Taxonomy" id="634393"/>
    <lineage>
        <taxon>Bacteria</taxon>
        <taxon>Bacillati</taxon>
        <taxon>Actinomycetota</taxon>
        <taxon>Actinomycetes</taxon>
        <taxon>Micromonosporales</taxon>
        <taxon>Micromonosporaceae</taxon>
        <taxon>Dactylosporangium</taxon>
    </lineage>
</organism>
<comment type="caution">
    <text evidence="3">The sequence shown here is derived from an EMBL/GenBank/DDBJ whole genome shotgun (WGS) entry which is preliminary data.</text>
</comment>
<reference evidence="4" key="1">
    <citation type="journal article" date="2019" name="Int. J. Syst. Evol. Microbiol.">
        <title>The Global Catalogue of Microorganisms (GCM) 10K type strain sequencing project: providing services to taxonomists for standard genome sequencing and annotation.</title>
        <authorList>
            <consortium name="The Broad Institute Genomics Platform"/>
            <consortium name="The Broad Institute Genome Sequencing Center for Infectious Disease"/>
            <person name="Wu L."/>
            <person name="Ma J."/>
        </authorList>
    </citation>
    <scope>NUCLEOTIDE SEQUENCE [LARGE SCALE GENOMIC DNA]</scope>
    <source>
        <strain evidence="4">JCM 15933</strain>
    </source>
</reference>
<dbReference type="RefSeq" id="WP_344511145.1">
    <property type="nucleotide sequence ID" value="NZ_BAAAQD010000027.1"/>
</dbReference>
<dbReference type="SUPFAM" id="SSF52499">
    <property type="entry name" value="Isochorismatase-like hydrolases"/>
    <property type="match status" value="1"/>
</dbReference>
<proteinExistence type="predicted"/>
<evidence type="ECO:0000259" key="2">
    <source>
        <dbReference type="Pfam" id="PF00857"/>
    </source>
</evidence>
<dbReference type="PANTHER" id="PTHR43540">
    <property type="entry name" value="PEROXYUREIDOACRYLATE/UREIDOACRYLATE AMIDOHYDROLASE-RELATED"/>
    <property type="match status" value="1"/>
</dbReference>
<dbReference type="InterPro" id="IPR050272">
    <property type="entry name" value="Isochorismatase-like_hydrls"/>
</dbReference>
<feature type="domain" description="Isochorismatase-like" evidence="2">
    <location>
        <begin position="8"/>
        <end position="165"/>
    </location>
</feature>
<evidence type="ECO:0000313" key="3">
    <source>
        <dbReference type="EMBL" id="GAA1558139.1"/>
    </source>
</evidence>
<accession>A0ABP4NAF0</accession>